<gene>
    <name evidence="3" type="ORF">PGTG_16666</name>
</gene>
<dbReference type="Pfam" id="PF05970">
    <property type="entry name" value="PIF1"/>
    <property type="match status" value="1"/>
</dbReference>
<dbReference type="HOGENOM" id="CLU_1050261_0_0_1"/>
<comment type="cofactor">
    <cofactor evidence="1">
        <name>Mg(2+)</name>
        <dbReference type="ChEBI" id="CHEBI:18420"/>
    </cofactor>
</comment>
<proteinExistence type="inferred from homology"/>
<keyword evidence="1" id="KW-0347">Helicase</keyword>
<organism evidence="3 4">
    <name type="scientific">Puccinia graminis f. sp. tritici (strain CRL 75-36-700-3 / race SCCL)</name>
    <name type="common">Black stem rust fungus</name>
    <dbReference type="NCBI Taxonomy" id="418459"/>
    <lineage>
        <taxon>Eukaryota</taxon>
        <taxon>Fungi</taxon>
        <taxon>Dikarya</taxon>
        <taxon>Basidiomycota</taxon>
        <taxon>Pucciniomycotina</taxon>
        <taxon>Pucciniomycetes</taxon>
        <taxon>Pucciniales</taxon>
        <taxon>Pucciniaceae</taxon>
        <taxon>Puccinia</taxon>
    </lineage>
</organism>
<keyword evidence="1" id="KW-0233">DNA recombination</keyword>
<dbReference type="GO" id="GO:0006281">
    <property type="term" value="P:DNA repair"/>
    <property type="evidence" value="ECO:0007669"/>
    <property type="project" value="UniProtKB-KW"/>
</dbReference>
<protein>
    <recommendedName>
        <fullName evidence="1">ATP-dependent DNA helicase</fullName>
        <ecNumber evidence="1">5.6.2.3</ecNumber>
    </recommendedName>
</protein>
<dbReference type="InParanoid" id="E3L265"/>
<keyword evidence="1" id="KW-0227">DNA damage</keyword>
<dbReference type="Proteomes" id="UP000008783">
    <property type="component" value="Unassembled WGS sequence"/>
</dbReference>
<dbReference type="GO" id="GO:0043139">
    <property type="term" value="F:5'-3' DNA helicase activity"/>
    <property type="evidence" value="ECO:0007669"/>
    <property type="project" value="UniProtKB-EC"/>
</dbReference>
<feature type="domain" description="DNA helicase Pif1-like DEAD-box helicase" evidence="2">
    <location>
        <begin position="69"/>
        <end position="112"/>
    </location>
</feature>
<dbReference type="AlphaFoldDB" id="E3L265"/>
<dbReference type="RefSeq" id="XP_003335059.1">
    <property type="nucleotide sequence ID" value="XM_003335011.1"/>
</dbReference>
<dbReference type="GO" id="GO:0000723">
    <property type="term" value="P:telomere maintenance"/>
    <property type="evidence" value="ECO:0007669"/>
    <property type="project" value="InterPro"/>
</dbReference>
<dbReference type="InterPro" id="IPR010285">
    <property type="entry name" value="DNA_helicase_pif1-like_DEAD"/>
</dbReference>
<dbReference type="EC" id="5.6.2.3" evidence="1"/>
<evidence type="ECO:0000259" key="2">
    <source>
        <dbReference type="Pfam" id="PF05970"/>
    </source>
</evidence>
<dbReference type="GO" id="GO:0005524">
    <property type="term" value="F:ATP binding"/>
    <property type="evidence" value="ECO:0007669"/>
    <property type="project" value="UniProtKB-KW"/>
</dbReference>
<comment type="catalytic activity">
    <reaction evidence="1">
        <text>ATP + H2O = ADP + phosphate + H(+)</text>
        <dbReference type="Rhea" id="RHEA:13065"/>
        <dbReference type="ChEBI" id="CHEBI:15377"/>
        <dbReference type="ChEBI" id="CHEBI:15378"/>
        <dbReference type="ChEBI" id="CHEBI:30616"/>
        <dbReference type="ChEBI" id="CHEBI:43474"/>
        <dbReference type="ChEBI" id="CHEBI:456216"/>
        <dbReference type="EC" id="5.6.2.3"/>
    </reaction>
</comment>
<dbReference type="GO" id="GO:0016787">
    <property type="term" value="F:hydrolase activity"/>
    <property type="evidence" value="ECO:0007669"/>
    <property type="project" value="UniProtKB-KW"/>
</dbReference>
<dbReference type="GO" id="GO:0006310">
    <property type="term" value="P:DNA recombination"/>
    <property type="evidence" value="ECO:0007669"/>
    <property type="project" value="UniProtKB-KW"/>
</dbReference>
<keyword evidence="1" id="KW-0378">Hydrolase</keyword>
<dbReference type="KEGG" id="pgr:PGTG_16666"/>
<sequence length="265" mass="29115">MCGLGQGSGNAQGCYRDSNLTKARVPAAVWCTVAACQPHADLCRSGISPACTSRLRVLAGFVTLNRDCDFCQTLPVVEAGVYPRSQQATLKSSSLWALIHSFSLTENVRLGINTLPPTPPPLKRGRAIAPPGRVRVGKARQDSRHLGSLATFAPIMANIDWTVINLPGKHLKLPRLCIKTVVTFGNQKCLTRSPLQQKSLTLQYKRSASLHQDSLFPHQPAEYNERGRSFKPPESYSVAWRPTVDATNPWLLPGLHHTHVVVRLE</sequence>
<keyword evidence="1" id="KW-0067">ATP-binding</keyword>
<dbReference type="EMBL" id="DS178335">
    <property type="protein sequence ID" value="EFP90640.1"/>
    <property type="molecule type" value="Genomic_DNA"/>
</dbReference>
<reference key="1">
    <citation type="submission" date="2007-01" db="EMBL/GenBank/DDBJ databases">
        <title>The Genome Sequence of Puccinia graminis f. sp. tritici Strain CRL 75-36-700-3.</title>
        <authorList>
            <consortium name="The Broad Institute Genome Sequencing Platform"/>
            <person name="Birren B."/>
            <person name="Lander E."/>
            <person name="Galagan J."/>
            <person name="Nusbaum C."/>
            <person name="Devon K."/>
            <person name="Cuomo C."/>
            <person name="Jaffe D."/>
            <person name="Butler J."/>
            <person name="Alvarez P."/>
            <person name="Gnerre S."/>
            <person name="Grabherr M."/>
            <person name="Mauceli E."/>
            <person name="Brockman W."/>
            <person name="Young S."/>
            <person name="LaButti K."/>
            <person name="Sykes S."/>
            <person name="DeCaprio D."/>
            <person name="Crawford M."/>
            <person name="Koehrsen M."/>
            <person name="Engels R."/>
            <person name="Montgomery P."/>
            <person name="Pearson M."/>
            <person name="Howarth C."/>
            <person name="Larson L."/>
            <person name="White J."/>
            <person name="Zeng Q."/>
            <person name="Kodira C."/>
            <person name="Yandava C."/>
            <person name="Alvarado L."/>
            <person name="O'Leary S."/>
            <person name="Szabo L."/>
            <person name="Dean R."/>
            <person name="Schein J."/>
        </authorList>
    </citation>
    <scope>NUCLEOTIDE SEQUENCE</scope>
    <source>
        <strain>CRL 75-36-700-3</strain>
    </source>
</reference>
<keyword evidence="1" id="KW-0547">Nucleotide-binding</keyword>
<name>E3L265_PUCGT</name>
<evidence type="ECO:0000313" key="3">
    <source>
        <dbReference type="EMBL" id="EFP90640.1"/>
    </source>
</evidence>
<comment type="similarity">
    <text evidence="1">Belongs to the helicase family.</text>
</comment>
<dbReference type="GeneID" id="10530540"/>
<reference evidence="4" key="2">
    <citation type="journal article" date="2011" name="Proc. Natl. Acad. Sci. U.S.A.">
        <title>Obligate biotrophy features unraveled by the genomic analysis of rust fungi.</title>
        <authorList>
            <person name="Duplessis S."/>
            <person name="Cuomo C.A."/>
            <person name="Lin Y.-C."/>
            <person name="Aerts A."/>
            <person name="Tisserant E."/>
            <person name="Veneault-Fourrey C."/>
            <person name="Joly D.L."/>
            <person name="Hacquard S."/>
            <person name="Amselem J."/>
            <person name="Cantarel B.L."/>
            <person name="Chiu R."/>
            <person name="Coutinho P.M."/>
            <person name="Feau N."/>
            <person name="Field M."/>
            <person name="Frey P."/>
            <person name="Gelhaye E."/>
            <person name="Goldberg J."/>
            <person name="Grabherr M.G."/>
            <person name="Kodira C.D."/>
            <person name="Kohler A."/>
            <person name="Kuees U."/>
            <person name="Lindquist E.A."/>
            <person name="Lucas S.M."/>
            <person name="Mago R."/>
            <person name="Mauceli E."/>
            <person name="Morin E."/>
            <person name="Murat C."/>
            <person name="Pangilinan J.L."/>
            <person name="Park R."/>
            <person name="Pearson M."/>
            <person name="Quesneville H."/>
            <person name="Rouhier N."/>
            <person name="Sakthikumar S."/>
            <person name="Salamov A.A."/>
            <person name="Schmutz J."/>
            <person name="Selles B."/>
            <person name="Shapiro H."/>
            <person name="Tanguay P."/>
            <person name="Tuskan G.A."/>
            <person name="Henrissat B."/>
            <person name="Van de Peer Y."/>
            <person name="Rouze P."/>
            <person name="Ellis J.G."/>
            <person name="Dodds P.N."/>
            <person name="Schein J.E."/>
            <person name="Zhong S."/>
            <person name="Hamelin R.C."/>
            <person name="Grigoriev I.V."/>
            <person name="Szabo L.J."/>
            <person name="Martin F."/>
        </authorList>
    </citation>
    <scope>NUCLEOTIDE SEQUENCE [LARGE SCALE GENOMIC DNA]</scope>
    <source>
        <strain evidence="4">CRL 75-36-700-3 / race SCCL</strain>
    </source>
</reference>
<keyword evidence="1" id="KW-0234">DNA repair</keyword>
<accession>E3L265</accession>
<evidence type="ECO:0000256" key="1">
    <source>
        <dbReference type="RuleBase" id="RU363044"/>
    </source>
</evidence>
<dbReference type="VEuPathDB" id="FungiDB:PGTG_16666"/>
<keyword evidence="4" id="KW-1185">Reference proteome</keyword>
<evidence type="ECO:0000313" key="4">
    <source>
        <dbReference type="Proteomes" id="UP000008783"/>
    </source>
</evidence>